<keyword evidence="1" id="KW-1133">Transmembrane helix</keyword>
<dbReference type="EMBL" id="FQYR01000003">
    <property type="protein sequence ID" value="SHJ26863.1"/>
    <property type="molecule type" value="Genomic_DNA"/>
</dbReference>
<name>A0A1M6HXG3_9BACT</name>
<dbReference type="PANTHER" id="PTHR37464:SF1">
    <property type="entry name" value="BLL2463 PROTEIN"/>
    <property type="match status" value="1"/>
</dbReference>
<reference evidence="3 4" key="1">
    <citation type="submission" date="2016-11" db="EMBL/GenBank/DDBJ databases">
        <authorList>
            <person name="Jaros S."/>
            <person name="Januszkiewicz K."/>
            <person name="Wedrychowicz H."/>
        </authorList>
    </citation>
    <scope>NUCLEOTIDE SEQUENCE [LARGE SCALE GENOMIC DNA]</scope>
    <source>
        <strain evidence="3 4">DSM 18772</strain>
    </source>
</reference>
<dbReference type="PANTHER" id="PTHR37464">
    <property type="entry name" value="BLL2463 PROTEIN"/>
    <property type="match status" value="1"/>
</dbReference>
<keyword evidence="1" id="KW-0472">Membrane</keyword>
<evidence type="ECO:0000313" key="3">
    <source>
        <dbReference type="EMBL" id="SHJ26863.1"/>
    </source>
</evidence>
<gene>
    <name evidence="3" type="ORF">SAMN02745181_1607</name>
</gene>
<protein>
    <submittedName>
        <fullName evidence="3">Aerotolerance regulator N-terminal</fullName>
    </submittedName>
</protein>
<sequence length="602" mass="67411">MNIVVTNPLGFLALLGIPVVLLIHFLQRRPKVVPISTLFLLERSQPESSRGKNFERIINSIPLWLQLLLVLLLTWLLIQPRYKNTQTTQRIAIVLDSSASMRPFKDHGQSEIINKVKELRGYASNLELWVLESDPAAPRLYYGSDLSQALNKIKAWSPSSGAVNPRRSLQAARSLAGPKGALLYVTDTPNSKAPYNSNILSIGKPIANCGFTGIEFDERDGQLIWKAIIRNYSPTTQSRSWHLSTDQNEKTSEQQITLAPNSMTTVQGLFPENATHCILHLSEDEFDFDNQLPLVKPQAKQLLLHCLSSTYKELSSKMIQGFPNVINESVQENADIFLGNYTDQPSKITTNGILFLPSNEKASKYLSAPVVTEKHPLVEGLSWQGLLVKDTPGISPEENDQVLVWQGNRPLIFVKTKKDILESSGNTKEYYSLIFNFDINQSNLAKQDAFAVLLLRFCEQLRENKESFESLLLETGQTLAIKHHSDSTLSNQQFNIVEDDKTTITMEKNHSIECPDVPGFMTITSNDGQQSTPLLDAAVYFADTREADFSKSGPAYSPTTVIASTTEEHTSEDHLWRYWCLAGALALLLSWHYSTSNSPKNV</sequence>
<evidence type="ECO:0000259" key="2">
    <source>
        <dbReference type="Pfam" id="PF07584"/>
    </source>
</evidence>
<keyword evidence="1" id="KW-0812">Transmembrane</keyword>
<feature type="transmembrane region" description="Helical" evidence="1">
    <location>
        <begin position="57"/>
        <end position="78"/>
    </location>
</feature>
<accession>A0A1M6HXG3</accession>
<dbReference type="InParanoid" id="A0A1M6HXG3"/>
<dbReference type="Pfam" id="PF07584">
    <property type="entry name" value="BatA"/>
    <property type="match status" value="1"/>
</dbReference>
<organism evidence="3 4">
    <name type="scientific">Rubritalea squalenifaciens DSM 18772</name>
    <dbReference type="NCBI Taxonomy" id="1123071"/>
    <lineage>
        <taxon>Bacteria</taxon>
        <taxon>Pseudomonadati</taxon>
        <taxon>Verrucomicrobiota</taxon>
        <taxon>Verrucomicrobiia</taxon>
        <taxon>Verrucomicrobiales</taxon>
        <taxon>Rubritaleaceae</taxon>
        <taxon>Rubritalea</taxon>
    </lineage>
</organism>
<keyword evidence="4" id="KW-1185">Reference proteome</keyword>
<dbReference type="Proteomes" id="UP000184510">
    <property type="component" value="Unassembled WGS sequence"/>
</dbReference>
<dbReference type="STRING" id="1123071.SAMN02745181_1607"/>
<dbReference type="InterPro" id="IPR024163">
    <property type="entry name" value="Aerotolerance_reg_N"/>
</dbReference>
<evidence type="ECO:0000313" key="4">
    <source>
        <dbReference type="Proteomes" id="UP000184510"/>
    </source>
</evidence>
<dbReference type="OrthoDB" id="177627at2"/>
<evidence type="ECO:0000256" key="1">
    <source>
        <dbReference type="SAM" id="Phobius"/>
    </source>
</evidence>
<proteinExistence type="predicted"/>
<feature type="transmembrane region" description="Helical" evidence="1">
    <location>
        <begin position="6"/>
        <end position="26"/>
    </location>
</feature>
<dbReference type="AlphaFoldDB" id="A0A1M6HXG3"/>
<feature type="domain" description="Aerotolerance regulator N-terminal" evidence="2">
    <location>
        <begin position="6"/>
        <end position="80"/>
    </location>
</feature>